<keyword evidence="3" id="KW-0210">Decarboxylase</keyword>
<dbReference type="Proteomes" id="UP001151002">
    <property type="component" value="Unassembled WGS sequence"/>
</dbReference>
<dbReference type="InterPro" id="IPR022653">
    <property type="entry name" value="De-COase2_pyr-phos_BS"/>
</dbReference>
<gene>
    <name evidence="10" type="ORF">OWR29_32555</name>
</gene>
<evidence type="ECO:0000256" key="6">
    <source>
        <dbReference type="ARBA" id="ARBA00034115"/>
    </source>
</evidence>
<comment type="cofactor">
    <cofactor evidence="1">
        <name>pyridoxal 5'-phosphate</name>
        <dbReference type="ChEBI" id="CHEBI:597326"/>
    </cofactor>
</comment>
<keyword evidence="5" id="KW-0456">Lyase</keyword>
<comment type="catalytic activity">
    <reaction evidence="8">
        <text>L-ornithine + H(+) = putrescine + CO2</text>
        <dbReference type="Rhea" id="RHEA:22964"/>
        <dbReference type="ChEBI" id="CHEBI:15378"/>
        <dbReference type="ChEBI" id="CHEBI:16526"/>
        <dbReference type="ChEBI" id="CHEBI:46911"/>
        <dbReference type="ChEBI" id="CHEBI:326268"/>
        <dbReference type="EC" id="4.1.1.17"/>
    </reaction>
</comment>
<protein>
    <recommendedName>
        <fullName evidence="7">ornithine decarboxylase</fullName>
        <ecNumber evidence="7">4.1.1.17</ecNumber>
    </recommendedName>
</protein>
<dbReference type="SUPFAM" id="SSF51419">
    <property type="entry name" value="PLP-binding barrel"/>
    <property type="match status" value="1"/>
</dbReference>
<feature type="domain" description="Orn/DAP/Arg decarboxylase 2 N-terminal" evidence="9">
    <location>
        <begin position="31"/>
        <end position="263"/>
    </location>
</feature>
<evidence type="ECO:0000256" key="2">
    <source>
        <dbReference type="ARBA" id="ARBA00008872"/>
    </source>
</evidence>
<evidence type="ECO:0000256" key="7">
    <source>
        <dbReference type="ARBA" id="ARBA00034138"/>
    </source>
</evidence>
<dbReference type="InterPro" id="IPR022644">
    <property type="entry name" value="De-COase2_N"/>
</dbReference>
<dbReference type="PRINTS" id="PR01179">
    <property type="entry name" value="ODADCRBXLASE"/>
</dbReference>
<keyword evidence="11" id="KW-1185">Reference proteome</keyword>
<dbReference type="CDD" id="cd00622">
    <property type="entry name" value="PLPDE_III_ODC"/>
    <property type="match status" value="1"/>
</dbReference>
<dbReference type="Gene3D" id="2.40.37.10">
    <property type="entry name" value="Lyase, Ornithine Decarboxylase, Chain A, domain 1"/>
    <property type="match status" value="1"/>
</dbReference>
<evidence type="ECO:0000256" key="1">
    <source>
        <dbReference type="ARBA" id="ARBA00001933"/>
    </source>
</evidence>
<dbReference type="PRINTS" id="PR01182">
    <property type="entry name" value="ORNDCRBXLASE"/>
</dbReference>
<comment type="similarity">
    <text evidence="2">Belongs to the Orn/Lys/Arg decarboxylase class-II family.</text>
</comment>
<keyword evidence="4" id="KW-0663">Pyridoxal phosphate</keyword>
<sequence>MTVTADETAQPALAAGAHPTPCLVIDVDVAREQYQRIADAFAGAHIHYAVKANPEPPLLRALVAAGCRFDVASRAEIDLCLAAGASPGDLSYGHPIKKAEDIAYAYARGVRLFAFDSEGELDKIVNHAPGSSVMCRVLASSKGARWPLSRKFGCVPEMAVDLMKVAALRGLDPAGIAFHVGSQQLYPERWEPSVATAASIFAALRGSGVDLRVLNAGGGFPVSYRTPVEPITSYASAIRSAVMRHFGQDAPSLMIEPGRYVAAPAGVLHTQVVLVARKSYDDEPRWVYLDVGRFGGLAETEEEAIQYELRTARDGPTGPVILAGPTCDSVDILYQHAPYDLPLDLAAGEEIRILGTGAYTATYSSVGFNGLPPLRTVIR</sequence>
<reference evidence="10" key="1">
    <citation type="submission" date="2022-11" db="EMBL/GenBank/DDBJ databases">
        <authorList>
            <person name="Somphong A."/>
            <person name="Phongsopitanun W."/>
        </authorList>
    </citation>
    <scope>NUCLEOTIDE SEQUENCE</scope>
    <source>
        <strain evidence="10">Pm04-4</strain>
    </source>
</reference>
<evidence type="ECO:0000256" key="8">
    <source>
        <dbReference type="ARBA" id="ARBA00049127"/>
    </source>
</evidence>
<dbReference type="PANTHER" id="PTHR11482:SF6">
    <property type="entry name" value="ORNITHINE DECARBOXYLASE 1-RELATED"/>
    <property type="match status" value="1"/>
</dbReference>
<evidence type="ECO:0000256" key="4">
    <source>
        <dbReference type="ARBA" id="ARBA00022898"/>
    </source>
</evidence>
<evidence type="ECO:0000313" key="10">
    <source>
        <dbReference type="EMBL" id="MCY1142751.1"/>
    </source>
</evidence>
<dbReference type="SUPFAM" id="SSF50621">
    <property type="entry name" value="Alanine racemase C-terminal domain-like"/>
    <property type="match status" value="1"/>
</dbReference>
<dbReference type="Gene3D" id="3.20.20.10">
    <property type="entry name" value="Alanine racemase"/>
    <property type="match status" value="1"/>
</dbReference>
<dbReference type="InterPro" id="IPR000183">
    <property type="entry name" value="Orn/DAP/Arg_de-COase"/>
</dbReference>
<dbReference type="Pfam" id="PF02784">
    <property type="entry name" value="Orn_Arg_deC_N"/>
    <property type="match status" value="1"/>
</dbReference>
<dbReference type="RefSeq" id="WP_267567215.1">
    <property type="nucleotide sequence ID" value="NZ_JAPNTZ010000013.1"/>
</dbReference>
<accession>A0ABT4B8F0</accession>
<evidence type="ECO:0000259" key="9">
    <source>
        <dbReference type="Pfam" id="PF02784"/>
    </source>
</evidence>
<name>A0ABT4B8F0_9ACTN</name>
<evidence type="ECO:0000256" key="3">
    <source>
        <dbReference type="ARBA" id="ARBA00022793"/>
    </source>
</evidence>
<dbReference type="PROSITE" id="PS00878">
    <property type="entry name" value="ODR_DC_2_1"/>
    <property type="match status" value="1"/>
</dbReference>
<dbReference type="InterPro" id="IPR002433">
    <property type="entry name" value="Orn_de-COase"/>
</dbReference>
<proteinExistence type="inferred from homology"/>
<dbReference type="EC" id="4.1.1.17" evidence="7"/>
<dbReference type="InterPro" id="IPR009006">
    <property type="entry name" value="Ala_racemase/Decarboxylase_C"/>
</dbReference>
<dbReference type="InterPro" id="IPR029066">
    <property type="entry name" value="PLP-binding_barrel"/>
</dbReference>
<comment type="caution">
    <text evidence="10">The sequence shown here is derived from an EMBL/GenBank/DDBJ whole genome shotgun (WGS) entry which is preliminary data.</text>
</comment>
<evidence type="ECO:0000313" key="11">
    <source>
        <dbReference type="Proteomes" id="UP001151002"/>
    </source>
</evidence>
<dbReference type="EMBL" id="JAPNTZ010000013">
    <property type="protein sequence ID" value="MCY1142751.1"/>
    <property type="molecule type" value="Genomic_DNA"/>
</dbReference>
<evidence type="ECO:0000256" key="5">
    <source>
        <dbReference type="ARBA" id="ARBA00023239"/>
    </source>
</evidence>
<organism evidence="10 11">
    <name type="scientific">Paractinoplanes pyxinae</name>
    <dbReference type="NCBI Taxonomy" id="2997416"/>
    <lineage>
        <taxon>Bacteria</taxon>
        <taxon>Bacillati</taxon>
        <taxon>Actinomycetota</taxon>
        <taxon>Actinomycetes</taxon>
        <taxon>Micromonosporales</taxon>
        <taxon>Micromonosporaceae</taxon>
        <taxon>Paractinoplanes</taxon>
    </lineage>
</organism>
<dbReference type="PANTHER" id="PTHR11482">
    <property type="entry name" value="ARGININE/DIAMINOPIMELATE/ORNITHINE DECARBOXYLASE"/>
    <property type="match status" value="1"/>
</dbReference>
<comment type="pathway">
    <text evidence="6">Amine and polyamine biosynthesis; putrescine biosynthesis via L-ornithine pathway; putrescine from L-ornithine: step 1/1.</text>
</comment>